<dbReference type="InterPro" id="IPR001680">
    <property type="entry name" value="WD40_rpt"/>
</dbReference>
<protein>
    <recommendedName>
        <fullName evidence="7">WD repeat domain phosphoinositide-interacting protein 3</fullName>
    </recommendedName>
</protein>
<organism evidence="5 6">
    <name type="scientific">Tetradesmus obliquus</name>
    <name type="common">Green alga</name>
    <name type="synonym">Acutodesmus obliquus</name>
    <dbReference type="NCBI Taxonomy" id="3088"/>
    <lineage>
        <taxon>Eukaryota</taxon>
        <taxon>Viridiplantae</taxon>
        <taxon>Chlorophyta</taxon>
        <taxon>core chlorophytes</taxon>
        <taxon>Chlorophyceae</taxon>
        <taxon>CS clade</taxon>
        <taxon>Sphaeropleales</taxon>
        <taxon>Scenedesmaceae</taxon>
        <taxon>Tetradesmus</taxon>
    </lineage>
</organism>
<dbReference type="SUPFAM" id="SSF50978">
    <property type="entry name" value="WD40 repeat-like"/>
    <property type="match status" value="1"/>
</dbReference>
<dbReference type="InterPro" id="IPR015943">
    <property type="entry name" value="WD40/YVTN_repeat-like_dom_sf"/>
</dbReference>
<accession>A0ABY8TV52</accession>
<reference evidence="5 6" key="1">
    <citation type="submission" date="2023-05" db="EMBL/GenBank/DDBJ databases">
        <title>A 100% complete, gapless, phased diploid assembly of the Scenedesmus obliquus UTEX 3031 genome.</title>
        <authorList>
            <person name="Biondi T.C."/>
            <person name="Hanschen E.R."/>
            <person name="Kwon T."/>
            <person name="Eng W."/>
            <person name="Kruse C.P.S."/>
            <person name="Koehler S.I."/>
            <person name="Kunde Y."/>
            <person name="Gleasner C.D."/>
            <person name="You Mak K.T."/>
            <person name="Polle J."/>
            <person name="Hovde B.T."/>
            <person name="Starkenburg S.R."/>
        </authorList>
    </citation>
    <scope>NUCLEOTIDE SEQUENCE [LARGE SCALE GENOMIC DNA]</scope>
    <source>
        <strain evidence="5 6">DOE0152z</strain>
    </source>
</reference>
<dbReference type="Gene3D" id="2.130.10.10">
    <property type="entry name" value="YVTN repeat-like/Quinoprotein amine dehydrogenase"/>
    <property type="match status" value="2"/>
</dbReference>
<dbReference type="EMBL" id="CP126211">
    <property type="protein sequence ID" value="WIA12960.1"/>
    <property type="molecule type" value="Genomic_DNA"/>
</dbReference>
<gene>
    <name evidence="5" type="ORF">OEZ85_006575</name>
</gene>
<comment type="similarity">
    <text evidence="4">Belongs to the WD repeat PROPPIN family.</text>
</comment>
<comment type="subcellular location">
    <subcellularLocation>
        <location evidence="1">Preautophagosomal structure membrane</location>
        <topology evidence="1">Peripheral membrane protein</topology>
    </subcellularLocation>
</comment>
<dbReference type="SMART" id="SM00320">
    <property type="entry name" value="WD40"/>
    <property type="match status" value="2"/>
</dbReference>
<sequence length="435" mass="46564">MAPVEVLSVSFNQDFGCFACGTTTGFRVYNCDPFKETFCRGFNNGGIGIVEMLFRCNILAIVGGGPAPKYPPTKVMIWDDHQVKCIGELSFRSQVRAVRLRRDRIVVALEHKVLSYNFADLKLLHQIETLGNARGLLALSSAADATVLACPGLHTGQVRIELYDRKQTKFISAHNTPLACLCLSLCGKRLATASDKGTLLRVWNTADGSLLQVRIRQQGGGYAAACCLPFLRRVWNTADGSLLQELRRGTEPAHIHSIAFSKHCDWLAVSSDKGTVHVFALGPQVVTGSDESDPAKAAAAAAVDSLPAGGAAAMQRPGAAAAAAAAAAPAGVNGAGQQQGRHNPTSMLSSIVKSYVPIPLPKYFTSEWSFAQYKLTEEDTGRSLVGFAAADPHSLVIITQSGRYHKVSFDPQRGGPCSQQAFGCYIVEGEEEPAR</sequence>
<keyword evidence="2" id="KW-0853">WD repeat</keyword>
<dbReference type="Pfam" id="PF21032">
    <property type="entry name" value="PROPPIN"/>
    <property type="match status" value="1"/>
</dbReference>
<evidence type="ECO:0008006" key="7">
    <source>
        <dbReference type="Google" id="ProtNLM"/>
    </source>
</evidence>
<dbReference type="InterPro" id="IPR036322">
    <property type="entry name" value="WD40_repeat_dom_sf"/>
</dbReference>
<evidence type="ECO:0000256" key="1">
    <source>
        <dbReference type="ARBA" id="ARBA00004623"/>
    </source>
</evidence>
<evidence type="ECO:0000313" key="5">
    <source>
        <dbReference type="EMBL" id="WIA12960.1"/>
    </source>
</evidence>
<dbReference type="PANTHER" id="PTHR11227">
    <property type="entry name" value="WD-REPEAT PROTEIN INTERACTING WITH PHOSPHOINOSIDES WIPI -RELATED"/>
    <property type="match status" value="1"/>
</dbReference>
<evidence type="ECO:0000256" key="3">
    <source>
        <dbReference type="ARBA" id="ARBA00022737"/>
    </source>
</evidence>
<dbReference type="Pfam" id="PF00400">
    <property type="entry name" value="WD40"/>
    <property type="match status" value="1"/>
</dbReference>
<name>A0ABY8TV52_TETOB</name>
<keyword evidence="6" id="KW-1185">Reference proteome</keyword>
<keyword evidence="3" id="KW-0677">Repeat</keyword>
<evidence type="ECO:0000256" key="4">
    <source>
        <dbReference type="ARBA" id="ARBA00025740"/>
    </source>
</evidence>
<dbReference type="Proteomes" id="UP001244341">
    <property type="component" value="Chromosome 4b"/>
</dbReference>
<evidence type="ECO:0000313" key="6">
    <source>
        <dbReference type="Proteomes" id="UP001244341"/>
    </source>
</evidence>
<dbReference type="InterPro" id="IPR048720">
    <property type="entry name" value="PROPPIN"/>
</dbReference>
<proteinExistence type="inferred from homology"/>
<evidence type="ECO:0000256" key="2">
    <source>
        <dbReference type="ARBA" id="ARBA00022574"/>
    </source>
</evidence>